<organism evidence="1 2">
    <name type="scientific">Paramecium octaurelia</name>
    <dbReference type="NCBI Taxonomy" id="43137"/>
    <lineage>
        <taxon>Eukaryota</taxon>
        <taxon>Sar</taxon>
        <taxon>Alveolata</taxon>
        <taxon>Ciliophora</taxon>
        <taxon>Intramacronucleata</taxon>
        <taxon>Oligohymenophorea</taxon>
        <taxon>Peniculida</taxon>
        <taxon>Parameciidae</taxon>
        <taxon>Paramecium</taxon>
    </lineage>
</organism>
<evidence type="ECO:0000313" key="1">
    <source>
        <dbReference type="EMBL" id="CAD8200621.1"/>
    </source>
</evidence>
<comment type="caution">
    <text evidence="1">The sequence shown here is derived from an EMBL/GenBank/DDBJ whole genome shotgun (WGS) entry which is preliminary data.</text>
</comment>
<keyword evidence="2" id="KW-1185">Reference proteome</keyword>
<dbReference type="AlphaFoldDB" id="A0A8S1XHL9"/>
<dbReference type="Proteomes" id="UP000683925">
    <property type="component" value="Unassembled WGS sequence"/>
</dbReference>
<dbReference type="EMBL" id="CAJJDP010000122">
    <property type="protein sequence ID" value="CAD8200621.1"/>
    <property type="molecule type" value="Genomic_DNA"/>
</dbReference>
<reference evidence="1" key="1">
    <citation type="submission" date="2021-01" db="EMBL/GenBank/DDBJ databases">
        <authorList>
            <consortium name="Genoscope - CEA"/>
            <person name="William W."/>
        </authorList>
    </citation>
    <scope>NUCLEOTIDE SEQUENCE</scope>
</reference>
<name>A0A8S1XHL9_PAROT</name>
<proteinExistence type="predicted"/>
<protein>
    <submittedName>
        <fullName evidence="1">Uncharacterized protein</fullName>
    </submittedName>
</protein>
<sequence length="223" mass="26532">MGQSLASKRDIFSNDQQLQLQPQQELEKCIRHCGVSKFEDQTYKIILHLENEKYYQFLYKQLDDGSFDKKQHGYCGDQLIIIMNEDYHKMANDKLKLKDALIFYEESNDPNNFFKKIVDNVQKDFDALEYVQNNFNNEEKLNNSQFTSVFKLCNQQHQLVFANSHMNYLLVNLDKQKIQKTYQYLVCSQKFILEKPHSEKDVLNLIKKHNDVDSLINEITKKQ</sequence>
<evidence type="ECO:0000313" key="2">
    <source>
        <dbReference type="Proteomes" id="UP000683925"/>
    </source>
</evidence>
<accession>A0A8S1XHL9</accession>
<gene>
    <name evidence="1" type="ORF">POCTA_138.1.T1220116</name>
</gene>